<dbReference type="AlphaFoldDB" id="A0A413RZF7"/>
<evidence type="ECO:0000256" key="1">
    <source>
        <dbReference type="SAM" id="Phobius"/>
    </source>
</evidence>
<reference evidence="2 3" key="1">
    <citation type="submission" date="2018-08" db="EMBL/GenBank/DDBJ databases">
        <title>A genome reference for cultivated species of the human gut microbiota.</title>
        <authorList>
            <person name="Zou Y."/>
            <person name="Xue W."/>
            <person name="Luo G."/>
        </authorList>
    </citation>
    <scope>NUCLEOTIDE SEQUENCE [LARGE SCALE GENOMIC DNA]</scope>
    <source>
        <strain evidence="2 3">AM43-2</strain>
    </source>
</reference>
<dbReference type="RefSeq" id="WP_118025447.1">
    <property type="nucleotide sequence ID" value="NZ_JBAMSO010000005.1"/>
</dbReference>
<evidence type="ECO:0000313" key="3">
    <source>
        <dbReference type="Proteomes" id="UP000284598"/>
    </source>
</evidence>
<keyword evidence="1" id="KW-0472">Membrane</keyword>
<feature type="transmembrane region" description="Helical" evidence="1">
    <location>
        <begin position="56"/>
        <end position="73"/>
    </location>
</feature>
<evidence type="ECO:0000313" key="2">
    <source>
        <dbReference type="EMBL" id="RHA54072.1"/>
    </source>
</evidence>
<feature type="transmembrane region" description="Helical" evidence="1">
    <location>
        <begin position="79"/>
        <end position="103"/>
    </location>
</feature>
<organism evidence="2 3">
    <name type="scientific">Eubacterium ventriosum</name>
    <dbReference type="NCBI Taxonomy" id="39496"/>
    <lineage>
        <taxon>Bacteria</taxon>
        <taxon>Bacillati</taxon>
        <taxon>Bacillota</taxon>
        <taxon>Clostridia</taxon>
        <taxon>Eubacteriales</taxon>
        <taxon>Eubacteriaceae</taxon>
        <taxon>Eubacterium</taxon>
    </lineage>
</organism>
<feature type="transmembrane region" description="Helical" evidence="1">
    <location>
        <begin position="7"/>
        <end position="25"/>
    </location>
</feature>
<keyword evidence="1" id="KW-1133">Transmembrane helix</keyword>
<dbReference type="GO" id="GO:0022857">
    <property type="term" value="F:transmembrane transporter activity"/>
    <property type="evidence" value="ECO:0007669"/>
    <property type="project" value="InterPro"/>
</dbReference>
<dbReference type="Proteomes" id="UP000284598">
    <property type="component" value="Unassembled WGS sequence"/>
</dbReference>
<protein>
    <submittedName>
        <fullName evidence="2">ECF transporter S component</fullName>
    </submittedName>
</protein>
<dbReference type="InterPro" id="IPR024529">
    <property type="entry name" value="ECF_trnsprt_substrate-spec"/>
</dbReference>
<dbReference type="Gene3D" id="1.10.1760.20">
    <property type="match status" value="1"/>
</dbReference>
<comment type="caution">
    <text evidence="2">The sequence shown here is derived from an EMBL/GenBank/DDBJ whole genome shotgun (WGS) entry which is preliminary data.</text>
</comment>
<dbReference type="Pfam" id="PF12822">
    <property type="entry name" value="ECF_trnsprt"/>
    <property type="match status" value="1"/>
</dbReference>
<proteinExistence type="predicted"/>
<sequence length="186" mass="19944">MKLKTKQITVTAVMIALSIVVIQFIKAPLMIAGQSVAISGALINLILIIDTLYCGLVSGIILSVIIPVFSFILTQSPLISAVPVILPCIMIGNIVFVLFAWFVRNKKIELNLLPLSLVVGSIAKAGIMTLLIVQWAIPQFGASLAPKMVTMAKVTYSTTQLVAALFGSFLAIIIWPIVRVAVKGIK</sequence>
<feature type="transmembrane region" description="Helical" evidence="1">
    <location>
        <begin position="115"/>
        <end position="137"/>
    </location>
</feature>
<feature type="transmembrane region" description="Helical" evidence="1">
    <location>
        <begin position="157"/>
        <end position="178"/>
    </location>
</feature>
<gene>
    <name evidence="2" type="ORF">DW929_08360</name>
</gene>
<keyword evidence="1" id="KW-0812">Transmembrane</keyword>
<accession>A0A413RZF7</accession>
<feature type="transmembrane region" description="Helical" evidence="1">
    <location>
        <begin position="31"/>
        <end position="49"/>
    </location>
</feature>
<name>A0A413RZF7_9FIRM</name>
<dbReference type="EMBL" id="QSFO01000008">
    <property type="protein sequence ID" value="RHA54072.1"/>
    <property type="molecule type" value="Genomic_DNA"/>
</dbReference>